<dbReference type="InterPro" id="IPR019819">
    <property type="entry name" value="Carboxylesterase_B_CS"/>
</dbReference>
<dbReference type="SUPFAM" id="SSF53474">
    <property type="entry name" value="alpha/beta-Hydrolases"/>
    <property type="match status" value="1"/>
</dbReference>
<feature type="domain" description="Carboxylesterase type B" evidence="1">
    <location>
        <begin position="64"/>
        <end position="167"/>
    </location>
</feature>
<dbReference type="AlphaFoldDB" id="A0A382VUI0"/>
<proteinExistence type="predicted"/>
<dbReference type="Gene3D" id="3.40.50.1820">
    <property type="entry name" value="alpha/beta hydrolase"/>
    <property type="match status" value="1"/>
</dbReference>
<dbReference type="InterPro" id="IPR050309">
    <property type="entry name" value="Type-B_Carboxylest/Lipase"/>
</dbReference>
<reference evidence="2" key="1">
    <citation type="submission" date="2018-05" db="EMBL/GenBank/DDBJ databases">
        <authorList>
            <person name="Lanie J.A."/>
            <person name="Ng W.-L."/>
            <person name="Kazmierczak K.M."/>
            <person name="Andrzejewski T.M."/>
            <person name="Davidsen T.M."/>
            <person name="Wayne K.J."/>
            <person name="Tettelin H."/>
            <person name="Glass J.I."/>
            <person name="Rusch D."/>
            <person name="Podicherti R."/>
            <person name="Tsui H.-C.T."/>
            <person name="Winkler M.E."/>
        </authorList>
    </citation>
    <scope>NUCLEOTIDE SEQUENCE</scope>
</reference>
<protein>
    <recommendedName>
        <fullName evidence="1">Carboxylesterase type B domain-containing protein</fullName>
    </recommendedName>
</protein>
<dbReference type="PROSITE" id="PS00941">
    <property type="entry name" value="CARBOXYLESTERASE_B_2"/>
    <property type="match status" value="1"/>
</dbReference>
<gene>
    <name evidence="2" type="ORF">METZ01_LOCUS403031</name>
</gene>
<name>A0A382VUI0_9ZZZZ</name>
<organism evidence="2">
    <name type="scientific">marine metagenome</name>
    <dbReference type="NCBI Taxonomy" id="408172"/>
    <lineage>
        <taxon>unclassified sequences</taxon>
        <taxon>metagenomes</taxon>
        <taxon>ecological metagenomes</taxon>
    </lineage>
</organism>
<feature type="non-terminal residue" evidence="2">
    <location>
        <position position="169"/>
    </location>
</feature>
<dbReference type="InterPro" id="IPR002018">
    <property type="entry name" value="CarbesteraseB"/>
</dbReference>
<sequence>MSKTFGLVIDFIIDTERSDAYPVAWCPRCKALPPLHLIVVLLLIGNVGWAHEDDSVTDLALERRTAEGPVRGKTSEPGAIAWLGVPFADVAERWTLPKPPPARRLPLAATNYREPPLQLASDLRSSTAAGSEDCLYLDIYAPAEADPEERLPVMFWIYGGGQTSGSSQG</sequence>
<dbReference type="PANTHER" id="PTHR11559">
    <property type="entry name" value="CARBOXYLESTERASE"/>
    <property type="match status" value="1"/>
</dbReference>
<accession>A0A382VUI0</accession>
<dbReference type="Pfam" id="PF00135">
    <property type="entry name" value="COesterase"/>
    <property type="match status" value="1"/>
</dbReference>
<evidence type="ECO:0000259" key="1">
    <source>
        <dbReference type="Pfam" id="PF00135"/>
    </source>
</evidence>
<evidence type="ECO:0000313" key="2">
    <source>
        <dbReference type="EMBL" id="SVD50177.1"/>
    </source>
</evidence>
<dbReference type="EMBL" id="UINC01154731">
    <property type="protein sequence ID" value="SVD50177.1"/>
    <property type="molecule type" value="Genomic_DNA"/>
</dbReference>
<dbReference type="InterPro" id="IPR029058">
    <property type="entry name" value="AB_hydrolase_fold"/>
</dbReference>